<keyword evidence="5" id="KW-0326">Glycosidase</keyword>
<evidence type="ECO:0000256" key="5">
    <source>
        <dbReference type="RuleBase" id="RU004468"/>
    </source>
</evidence>
<feature type="active site" description="Nucleophile" evidence="3">
    <location>
        <position position="419"/>
    </location>
</feature>
<dbReference type="AlphaFoldDB" id="A0A6D2JPB3"/>
<evidence type="ECO:0008006" key="9">
    <source>
        <dbReference type="Google" id="ProtNLM"/>
    </source>
</evidence>
<evidence type="ECO:0000256" key="1">
    <source>
        <dbReference type="ARBA" id="ARBA00010838"/>
    </source>
</evidence>
<dbReference type="PRINTS" id="PR00131">
    <property type="entry name" value="GLHYDRLASE1"/>
</dbReference>
<evidence type="ECO:0000256" key="6">
    <source>
        <dbReference type="SAM" id="SignalP"/>
    </source>
</evidence>
<evidence type="ECO:0000256" key="4">
    <source>
        <dbReference type="RuleBase" id="RU003690"/>
    </source>
</evidence>
<evidence type="ECO:0000256" key="3">
    <source>
        <dbReference type="PROSITE-ProRule" id="PRU10055"/>
    </source>
</evidence>
<protein>
    <recommendedName>
        <fullName evidence="9">Thioglucosidase</fullName>
    </recommendedName>
</protein>
<dbReference type="FunFam" id="3.20.20.80:FF:000041">
    <property type="entry name" value="Beta-glucosidase 7"/>
    <property type="match status" value="1"/>
</dbReference>
<dbReference type="PANTHER" id="PTHR10353">
    <property type="entry name" value="GLYCOSYL HYDROLASE"/>
    <property type="match status" value="1"/>
</dbReference>
<dbReference type="Pfam" id="PF00232">
    <property type="entry name" value="Glyco_hydro_1"/>
    <property type="match status" value="1"/>
</dbReference>
<dbReference type="OrthoDB" id="1021679at2759"/>
<evidence type="ECO:0000313" key="7">
    <source>
        <dbReference type="EMBL" id="CAA7041632.1"/>
    </source>
</evidence>
<feature type="signal peptide" evidence="6">
    <location>
        <begin position="1"/>
        <end position="19"/>
    </location>
</feature>
<keyword evidence="6" id="KW-0732">Signal</keyword>
<sequence length="538" mass="61216">MKLLGLTLVFLLAVANCKGEIICEETNPPFKCNQTARLNSGNFADDFIFGVASSAYQIEGGRGRGLNVWDGFTHRFPEKGGADLGNGDTTCDAYRTWQKDVDVMAELGVKGYRFSFAWSRILPRGKRSRGVNEDGIKYYSDLIDALLEKGITPFVTIYHWDLPQCLQDEYEGFLSRQIIEDFKEYADLCFERFGDRVKNWITINQLFTVPTRGYALGTDAPGRCSKWVSETCPGGDSATEPYLVAHHQLLAHAAAVDVYRRNYKYQGGKIGPVMITRWFLPYDDTQASKDAVWRSKEFFFGWYMEPLTKGRYPDIMRQYVGSRLPNFTEAEARLVKGSYDFLGLNYYVTQYAQKADQAPPERLTAMTDSRAKLTSTNISKIPPGPPFGAGGGYYYPRGMLEVMKYFKERYGDPLIYVTENGVSSTGGDTPFNESMADYPRIDYLCSHLCFLRKAIDEFKVRVKGYFAWSLGDNYEFCNGFTVRFGLSYVDFKNVTGDRDLKQSGLWYQRFLKAGKNPVKQDLLRSSLYFEKNQKLADA</sequence>
<reference evidence="7" key="1">
    <citation type="submission" date="2020-01" db="EMBL/GenBank/DDBJ databases">
        <authorList>
            <person name="Mishra B."/>
        </authorList>
    </citation>
    <scope>NUCLEOTIDE SEQUENCE [LARGE SCALE GENOMIC DNA]</scope>
</reference>
<name>A0A6D2JPB3_9BRAS</name>
<dbReference type="GO" id="GO:0008422">
    <property type="term" value="F:beta-glucosidase activity"/>
    <property type="evidence" value="ECO:0007669"/>
    <property type="project" value="TreeGrafter"/>
</dbReference>
<organism evidence="7 8">
    <name type="scientific">Microthlaspi erraticum</name>
    <dbReference type="NCBI Taxonomy" id="1685480"/>
    <lineage>
        <taxon>Eukaryota</taxon>
        <taxon>Viridiplantae</taxon>
        <taxon>Streptophyta</taxon>
        <taxon>Embryophyta</taxon>
        <taxon>Tracheophyta</taxon>
        <taxon>Spermatophyta</taxon>
        <taxon>Magnoliopsida</taxon>
        <taxon>eudicotyledons</taxon>
        <taxon>Gunneridae</taxon>
        <taxon>Pentapetalae</taxon>
        <taxon>rosids</taxon>
        <taxon>malvids</taxon>
        <taxon>Brassicales</taxon>
        <taxon>Brassicaceae</taxon>
        <taxon>Coluteocarpeae</taxon>
        <taxon>Microthlaspi</taxon>
    </lineage>
</organism>
<dbReference type="PROSITE" id="PS00572">
    <property type="entry name" value="GLYCOSYL_HYDROL_F1_1"/>
    <property type="match status" value="1"/>
</dbReference>
<gene>
    <name evidence="7" type="ORF">MERR_LOCUS28867</name>
</gene>
<dbReference type="GO" id="GO:0005975">
    <property type="term" value="P:carbohydrate metabolic process"/>
    <property type="evidence" value="ECO:0007669"/>
    <property type="project" value="InterPro"/>
</dbReference>
<dbReference type="EMBL" id="CACVBM020001251">
    <property type="protein sequence ID" value="CAA7041632.1"/>
    <property type="molecule type" value="Genomic_DNA"/>
</dbReference>
<comment type="caution">
    <text evidence="7">The sequence shown here is derived from an EMBL/GenBank/DDBJ whole genome shotgun (WGS) entry which is preliminary data.</text>
</comment>
<dbReference type="Proteomes" id="UP000467841">
    <property type="component" value="Unassembled WGS sequence"/>
</dbReference>
<keyword evidence="8" id="KW-1185">Reference proteome</keyword>
<dbReference type="PROSITE" id="PS00653">
    <property type="entry name" value="GLYCOSYL_HYDROL_F1_2"/>
    <property type="match status" value="1"/>
</dbReference>
<feature type="chain" id="PRO_5025501904" description="Thioglucosidase" evidence="6">
    <location>
        <begin position="20"/>
        <end position="538"/>
    </location>
</feature>
<dbReference type="InterPro" id="IPR018120">
    <property type="entry name" value="Glyco_hydro_1_AS"/>
</dbReference>
<accession>A0A6D2JPB3</accession>
<dbReference type="InterPro" id="IPR001360">
    <property type="entry name" value="Glyco_hydro_1"/>
</dbReference>
<evidence type="ECO:0000313" key="8">
    <source>
        <dbReference type="Proteomes" id="UP000467841"/>
    </source>
</evidence>
<keyword evidence="2 5" id="KW-0378">Hydrolase</keyword>
<proteinExistence type="inferred from homology"/>
<dbReference type="Gene3D" id="3.20.20.80">
    <property type="entry name" value="Glycosidases"/>
    <property type="match status" value="1"/>
</dbReference>
<comment type="similarity">
    <text evidence="1 4">Belongs to the glycosyl hydrolase 1 family.</text>
</comment>
<evidence type="ECO:0000256" key="2">
    <source>
        <dbReference type="ARBA" id="ARBA00022801"/>
    </source>
</evidence>
<dbReference type="SUPFAM" id="SSF51445">
    <property type="entry name" value="(Trans)glycosidases"/>
    <property type="match status" value="1"/>
</dbReference>
<dbReference type="InterPro" id="IPR033132">
    <property type="entry name" value="GH_1_N_CS"/>
</dbReference>
<dbReference type="InterPro" id="IPR017853">
    <property type="entry name" value="GH"/>
</dbReference>
<dbReference type="PANTHER" id="PTHR10353:SF218">
    <property type="entry name" value="MYROSINASE 1-RELATED"/>
    <property type="match status" value="1"/>
</dbReference>